<dbReference type="NCBIfam" id="TIGR02396">
    <property type="entry name" value="diverge_rpsU"/>
    <property type="match status" value="1"/>
</dbReference>
<dbReference type="AlphaFoldDB" id="A0A507C0N7"/>
<dbReference type="Gene3D" id="1.10.357.10">
    <property type="entry name" value="Tetracycline Repressor, domain 2"/>
    <property type="match status" value="1"/>
</dbReference>
<dbReference type="GO" id="GO:0008289">
    <property type="term" value="F:lipid binding"/>
    <property type="evidence" value="ECO:0007669"/>
    <property type="project" value="UniProtKB-UniRule"/>
</dbReference>
<feature type="domain" description="COQ9 C-terminal" evidence="10">
    <location>
        <begin position="185"/>
        <end position="253"/>
    </location>
</feature>
<sequence length="285" mass="31590">MRGSTLLSTTYRMGCHRIRPSYTNSIRYQSTIPVGPPPPPSFDTNYSHHESSSHTRPPPDLNIFLNAASDSNPDDVPSRILAAALLQVPEHGFTTRALETGAKSLGLPSVAHGIFSRGGIDLISYFFKTSKESMRADLMAMDLASMKITPKVRAGVVSRLEKSKPFIHKWPEAAAQLALPQNLDVALKGLGELVDEIWFLAGDRSVDASMNWYSKRALLAGVYTSTEMYMTQDKSPEYQETYAFLDRRLGDVAFVGKTIAQTKQRADFLFKSAGNILESRGFRRP</sequence>
<keyword evidence="4 8" id="KW-0831">Ubiquinone biosynthesis</keyword>
<comment type="pathway">
    <text evidence="2 8">Cofactor biosynthesis; ubiquinone biosynthesis.</text>
</comment>
<comment type="subcellular location">
    <subcellularLocation>
        <location evidence="1 8">Mitochondrion</location>
    </subcellularLocation>
</comment>
<dbReference type="RefSeq" id="XP_031025325.1">
    <property type="nucleotide sequence ID" value="XM_031168612.1"/>
</dbReference>
<feature type="region of interest" description="Disordered" evidence="9">
    <location>
        <begin position="28"/>
        <end position="61"/>
    </location>
</feature>
<evidence type="ECO:0000256" key="8">
    <source>
        <dbReference type="RuleBase" id="RU366063"/>
    </source>
</evidence>
<evidence type="ECO:0000256" key="5">
    <source>
        <dbReference type="ARBA" id="ARBA00022946"/>
    </source>
</evidence>
<dbReference type="Proteomes" id="UP000319731">
    <property type="component" value="Unassembled WGS sequence"/>
</dbReference>
<organism evidence="11 12">
    <name type="scientific">Synchytrium microbalum</name>
    <dbReference type="NCBI Taxonomy" id="1806994"/>
    <lineage>
        <taxon>Eukaryota</taxon>
        <taxon>Fungi</taxon>
        <taxon>Fungi incertae sedis</taxon>
        <taxon>Chytridiomycota</taxon>
        <taxon>Chytridiomycota incertae sedis</taxon>
        <taxon>Chytridiomycetes</taxon>
        <taxon>Synchytriales</taxon>
        <taxon>Synchytriaceae</taxon>
        <taxon>Synchytrium</taxon>
    </lineage>
</organism>
<dbReference type="InterPro" id="IPR012762">
    <property type="entry name" value="Ubiq_biosynth_COQ9"/>
</dbReference>
<evidence type="ECO:0000256" key="1">
    <source>
        <dbReference type="ARBA" id="ARBA00004173"/>
    </source>
</evidence>
<comment type="caution">
    <text evidence="11">The sequence shown here is derived from an EMBL/GenBank/DDBJ whole genome shotgun (WGS) entry which is preliminary data.</text>
</comment>
<accession>A0A507C0N7</accession>
<evidence type="ECO:0000256" key="6">
    <source>
        <dbReference type="ARBA" id="ARBA00023121"/>
    </source>
</evidence>
<dbReference type="GO" id="GO:0006744">
    <property type="term" value="P:ubiquinone biosynthetic process"/>
    <property type="evidence" value="ECO:0007669"/>
    <property type="project" value="UniProtKB-UniRule"/>
</dbReference>
<dbReference type="GeneID" id="42003909"/>
<evidence type="ECO:0000256" key="2">
    <source>
        <dbReference type="ARBA" id="ARBA00004749"/>
    </source>
</evidence>
<evidence type="ECO:0000256" key="3">
    <source>
        <dbReference type="ARBA" id="ARBA00010766"/>
    </source>
</evidence>
<dbReference type="Pfam" id="PF08511">
    <property type="entry name" value="COQ9"/>
    <property type="match status" value="1"/>
</dbReference>
<comment type="similarity">
    <text evidence="3 8">Belongs to the COQ9 family.</text>
</comment>
<proteinExistence type="inferred from homology"/>
<dbReference type="EMBL" id="QEAO01000012">
    <property type="protein sequence ID" value="TPX34647.1"/>
    <property type="molecule type" value="Genomic_DNA"/>
</dbReference>
<evidence type="ECO:0000313" key="11">
    <source>
        <dbReference type="EMBL" id="TPX34647.1"/>
    </source>
</evidence>
<name>A0A507C0N7_9FUNG</name>
<dbReference type="UniPathway" id="UPA00232"/>
<comment type="function">
    <text evidence="8">Membrane-associated protein that warps the membrane surface to access and bind aromatic isoprenes with high specificity, including ubiquinone (CoQ) isoprene intermediates and presents them directly to Coq7, therefore facilitating the Coq7-mediated hydroxylase step. Participates in the biosynthesis of coenzyme Q, also named ubiquinone, an essential lipid-soluble electron transporter for aerobic cellular respiration.</text>
</comment>
<keyword evidence="5" id="KW-0809">Transit peptide</keyword>
<evidence type="ECO:0000313" key="12">
    <source>
        <dbReference type="Proteomes" id="UP000319731"/>
    </source>
</evidence>
<dbReference type="GO" id="GO:0005743">
    <property type="term" value="C:mitochondrial inner membrane"/>
    <property type="evidence" value="ECO:0007669"/>
    <property type="project" value="TreeGrafter"/>
</dbReference>
<evidence type="ECO:0000256" key="4">
    <source>
        <dbReference type="ARBA" id="ARBA00022688"/>
    </source>
</evidence>
<keyword evidence="6 8" id="KW-0446">Lipid-binding</keyword>
<dbReference type="OrthoDB" id="619536at2759"/>
<gene>
    <name evidence="11" type="ORF">SmJEL517_g02684</name>
</gene>
<evidence type="ECO:0000259" key="10">
    <source>
        <dbReference type="Pfam" id="PF08511"/>
    </source>
</evidence>
<dbReference type="PANTHER" id="PTHR21427">
    <property type="entry name" value="UBIQUINONE BIOSYNTHESIS PROTEIN COQ9, MITOCHONDRIAL"/>
    <property type="match status" value="1"/>
</dbReference>
<reference evidence="11 12" key="1">
    <citation type="journal article" date="2019" name="Sci. Rep.">
        <title>Comparative genomics of chytrid fungi reveal insights into the obligate biotrophic and pathogenic lifestyle of Synchytrium endobioticum.</title>
        <authorList>
            <person name="van de Vossenberg B.T.L.H."/>
            <person name="Warris S."/>
            <person name="Nguyen H.D.T."/>
            <person name="van Gent-Pelzer M.P.E."/>
            <person name="Joly D.L."/>
            <person name="van de Geest H.C."/>
            <person name="Bonants P.J.M."/>
            <person name="Smith D.S."/>
            <person name="Levesque C.A."/>
            <person name="van der Lee T.A.J."/>
        </authorList>
    </citation>
    <scope>NUCLEOTIDE SEQUENCE [LARGE SCALE GENOMIC DNA]</scope>
    <source>
        <strain evidence="11 12">JEL517</strain>
    </source>
</reference>
<keyword evidence="12" id="KW-1185">Reference proteome</keyword>
<protein>
    <recommendedName>
        <fullName evidence="8">Ubiquinone biosynthesis protein</fullName>
    </recommendedName>
</protein>
<dbReference type="PANTHER" id="PTHR21427:SF19">
    <property type="entry name" value="UBIQUINONE BIOSYNTHESIS PROTEIN COQ9, MITOCHONDRIAL"/>
    <property type="match status" value="1"/>
</dbReference>
<evidence type="ECO:0000256" key="9">
    <source>
        <dbReference type="SAM" id="MobiDB-lite"/>
    </source>
</evidence>
<keyword evidence="7 8" id="KW-0496">Mitochondrion</keyword>
<dbReference type="InterPro" id="IPR013718">
    <property type="entry name" value="COQ9_C"/>
</dbReference>
<evidence type="ECO:0000256" key="7">
    <source>
        <dbReference type="ARBA" id="ARBA00023128"/>
    </source>
</evidence>
<dbReference type="STRING" id="1806994.A0A507C0N7"/>
<dbReference type="FunFam" id="1.10.357.10:FF:000004">
    <property type="entry name" value="Ubiquinone biosynthesis protein COQ9, mitochondrial"/>
    <property type="match status" value="1"/>
</dbReference>